<dbReference type="InterPro" id="IPR020929">
    <property type="entry name" value="Ribosomal_uL5_CS"/>
</dbReference>
<dbReference type="RefSeq" id="YP_009182582.1">
    <property type="nucleotide sequence ID" value="NC_028503.1"/>
</dbReference>
<dbReference type="GO" id="GO:0003735">
    <property type="term" value="F:structural constituent of ribosome"/>
    <property type="evidence" value="ECO:0007669"/>
    <property type="project" value="InterPro"/>
</dbReference>
<dbReference type="GO" id="GO:0006412">
    <property type="term" value="P:translation"/>
    <property type="evidence" value="ECO:0007669"/>
    <property type="project" value="UniProtKB-UniRule"/>
</dbReference>
<dbReference type="Pfam" id="PF00673">
    <property type="entry name" value="Ribosomal_L5_C"/>
    <property type="match status" value="1"/>
</dbReference>
<dbReference type="EMBL" id="KP298002">
    <property type="protein sequence ID" value="AKG50007.1"/>
    <property type="molecule type" value="Genomic_DNA"/>
</dbReference>
<dbReference type="GO" id="GO:1990904">
    <property type="term" value="C:ribonucleoprotein complex"/>
    <property type="evidence" value="ECO:0007669"/>
    <property type="project" value="UniProtKB-KW"/>
</dbReference>
<dbReference type="GO" id="GO:0019843">
    <property type="term" value="F:rRNA binding"/>
    <property type="evidence" value="ECO:0007669"/>
    <property type="project" value="UniProtKB-UniRule"/>
</dbReference>
<evidence type="ECO:0000256" key="5">
    <source>
        <dbReference type="ARBA" id="ARBA00022980"/>
    </source>
</evidence>
<comment type="similarity">
    <text evidence="2 7 8">Belongs to the universal ribosomal protein uL5 family.</text>
</comment>
<reference evidence="11" key="1">
    <citation type="journal article" date="2015" name="PLoS ONE">
        <title>Complete Plastid Genome Sequence of the Brown Alga Undaria pinnatifida.</title>
        <authorList>
            <person name="Zhang L."/>
            <person name="Wang X."/>
            <person name="Liu T."/>
            <person name="Wang G."/>
            <person name="Chi S."/>
            <person name="Liu C."/>
            <person name="Wang H."/>
        </authorList>
    </citation>
    <scope>NUCLEOTIDE SEQUENCE</scope>
</reference>
<evidence type="ECO:0000256" key="1">
    <source>
        <dbReference type="ARBA" id="ARBA00003898"/>
    </source>
</evidence>
<dbReference type="Gene3D" id="3.30.1440.10">
    <property type="match status" value="1"/>
</dbReference>
<keyword evidence="5 7" id="KW-0689">Ribosomal protein</keyword>
<sequence length="187" mass="21446">MINDNEIEAKNLKFLYKDLVFPNLVKQFNYKNNHQVPKLVKIQLNRGLGVDGQNNKTLQKSVDEMRLITGQQPILTKAKKSIAGFKVREEMVLGITVTLRSKKMYAFLEKLIHLVLPRIRDFRGLSLKGFDRNGNYNFGLKEQLVFPEISYENVDQIKGFNISIVTTAQTKIEGIALLKEFGFPLTD</sequence>
<evidence type="ECO:0000259" key="9">
    <source>
        <dbReference type="Pfam" id="PF00281"/>
    </source>
</evidence>
<dbReference type="AlphaFoldDB" id="A0A0R6LUT7"/>
<name>A0A0R6LUT7_UNDPI</name>
<proteinExistence type="inferred from homology"/>
<keyword evidence="4 11" id="KW-0934">Plastid</keyword>
<dbReference type="InterPro" id="IPR031309">
    <property type="entry name" value="Ribosomal_uL5_C"/>
</dbReference>
<evidence type="ECO:0000313" key="11">
    <source>
        <dbReference type="EMBL" id="AKG50007.1"/>
    </source>
</evidence>
<dbReference type="InterPro" id="IPR002132">
    <property type="entry name" value="Ribosomal_uL5"/>
</dbReference>
<evidence type="ECO:0000313" key="12">
    <source>
        <dbReference type="EMBL" id="AMM05477.1"/>
    </source>
</evidence>
<comment type="subunit">
    <text evidence="3 7">Part of the 50S ribosomal subunit; contacts the 5S rRNA.</text>
</comment>
<evidence type="ECO:0000256" key="2">
    <source>
        <dbReference type="ARBA" id="ARBA00008553"/>
    </source>
</evidence>
<evidence type="ECO:0000256" key="3">
    <source>
        <dbReference type="ARBA" id="ARBA00011505"/>
    </source>
</evidence>
<dbReference type="NCBIfam" id="NF000585">
    <property type="entry name" value="PRK00010.1"/>
    <property type="match status" value="1"/>
</dbReference>
<dbReference type="HAMAP" id="MF_01333_B">
    <property type="entry name" value="Ribosomal_uL5_B"/>
    <property type="match status" value="1"/>
</dbReference>
<dbReference type="PIRSF" id="PIRSF002161">
    <property type="entry name" value="Ribosomal_L5"/>
    <property type="match status" value="1"/>
</dbReference>
<organism evidence="11">
    <name type="scientific">Undaria pinnatifida</name>
    <name type="common">Wakame</name>
    <name type="synonym">Alaria pinnatifida</name>
    <dbReference type="NCBI Taxonomy" id="74381"/>
    <lineage>
        <taxon>Eukaryota</taxon>
        <taxon>Sar</taxon>
        <taxon>Stramenopiles</taxon>
        <taxon>Ochrophyta</taxon>
        <taxon>PX clade</taxon>
        <taxon>Phaeophyceae</taxon>
        <taxon>Laminariales</taxon>
        <taxon>Alariaceae</taxon>
        <taxon>Undaria</taxon>
    </lineage>
</organism>
<dbReference type="Pfam" id="PF00281">
    <property type="entry name" value="Ribosomal_L5"/>
    <property type="match status" value="1"/>
</dbReference>
<dbReference type="InterPro" id="IPR031310">
    <property type="entry name" value="Ribosomal_uL5_N"/>
</dbReference>
<evidence type="ECO:0000256" key="8">
    <source>
        <dbReference type="RuleBase" id="RU003930"/>
    </source>
</evidence>
<dbReference type="InterPro" id="IPR020930">
    <property type="entry name" value="Ribosomal_uL5_bac-type"/>
</dbReference>
<dbReference type="GeneID" id="26381365"/>
<accession>A0A0R6LUT7</accession>
<dbReference type="InterPro" id="IPR022803">
    <property type="entry name" value="Ribosomal_uL5_dom_sf"/>
</dbReference>
<evidence type="ECO:0000259" key="10">
    <source>
        <dbReference type="Pfam" id="PF00673"/>
    </source>
</evidence>
<keyword evidence="7" id="KW-0694">RNA-binding</keyword>
<protein>
    <recommendedName>
        <fullName evidence="7">Large ribosomal subunit protein uL5c</fullName>
    </recommendedName>
</protein>
<keyword evidence="11" id="KW-0150">Chloroplast</keyword>
<evidence type="ECO:0000256" key="6">
    <source>
        <dbReference type="ARBA" id="ARBA00023274"/>
    </source>
</evidence>
<dbReference type="PANTHER" id="PTHR11994">
    <property type="entry name" value="60S RIBOSOMAL PROTEIN L11-RELATED"/>
    <property type="match status" value="1"/>
</dbReference>
<reference evidence="12" key="2">
    <citation type="submission" date="2015-11" db="EMBL/GenBank/DDBJ databases">
        <title>The complete chloroplast genome of Wakame (Undaria pinnatifida), an important economic macroalga of the family Alariaceae.</title>
        <authorList>
            <person name="Zhang Y."/>
            <person name="Hsiao C.-D."/>
        </authorList>
    </citation>
    <scope>NUCLEOTIDE SEQUENCE</scope>
</reference>
<dbReference type="FunFam" id="3.30.1440.10:FF:000001">
    <property type="entry name" value="50S ribosomal protein L5"/>
    <property type="match status" value="1"/>
</dbReference>
<evidence type="ECO:0000256" key="4">
    <source>
        <dbReference type="ARBA" id="ARBA00022640"/>
    </source>
</evidence>
<dbReference type="GO" id="GO:0005840">
    <property type="term" value="C:ribosome"/>
    <property type="evidence" value="ECO:0007669"/>
    <property type="project" value="UniProtKB-KW"/>
</dbReference>
<feature type="domain" description="Large ribosomal subunit protein uL5 N-terminal" evidence="9">
    <location>
        <begin position="32"/>
        <end position="88"/>
    </location>
</feature>
<keyword evidence="6 7" id="KW-0687">Ribonucleoprotein</keyword>
<comment type="function">
    <text evidence="1 7">Binds 5S rRNA, forms part of the central protuberance of the 50S subunit.</text>
</comment>
<dbReference type="EMBL" id="KU200463">
    <property type="protein sequence ID" value="AMM05477.1"/>
    <property type="molecule type" value="Genomic_DNA"/>
</dbReference>
<dbReference type="PROSITE" id="PS00358">
    <property type="entry name" value="RIBOSOMAL_L5"/>
    <property type="match status" value="1"/>
</dbReference>
<feature type="domain" description="Large ribosomal subunit protein uL5 C-terminal" evidence="10">
    <location>
        <begin position="93"/>
        <end position="184"/>
    </location>
</feature>
<gene>
    <name evidence="7 11" type="primary">rpl5</name>
    <name evidence="11" type="ORF">LEIZ119</name>
</gene>
<dbReference type="GO" id="GO:0009507">
    <property type="term" value="C:chloroplast"/>
    <property type="evidence" value="ECO:0007669"/>
    <property type="project" value="UniProtKB-SubCell"/>
</dbReference>
<keyword evidence="7" id="KW-0699">rRNA-binding</keyword>
<evidence type="ECO:0000256" key="7">
    <source>
        <dbReference type="HAMAP-Rule" id="MF_01333"/>
    </source>
</evidence>
<geneLocation type="chloroplast" evidence="11"/>
<comment type="subcellular location">
    <subcellularLocation>
        <location evidence="7">Plastid</location>
        <location evidence="7">Chloroplast</location>
    </subcellularLocation>
</comment>
<dbReference type="SUPFAM" id="SSF55282">
    <property type="entry name" value="RL5-like"/>
    <property type="match status" value="1"/>
</dbReference>